<feature type="transmembrane region" description="Helical" evidence="1">
    <location>
        <begin position="37"/>
        <end position="59"/>
    </location>
</feature>
<reference evidence="2 3" key="1">
    <citation type="journal article" date="2013" name="J. Bacteriol.">
        <title>Roles of HynAB and Ech, the only two hydrogenases found in the model sulfate reducer Desulfovibrio gigas.</title>
        <authorList>
            <person name="Morais-Silva F.O."/>
            <person name="Santos C.I."/>
            <person name="Rodrigues R."/>
            <person name="Pereira I.A."/>
            <person name="Rodrigues-Pousada C."/>
        </authorList>
    </citation>
    <scope>NUCLEOTIDE SEQUENCE [LARGE SCALE GENOMIC DNA]</scope>
    <source>
        <strain evidence="3">ATCC 19364 / DSM 1382 / NCIMB 9332 / VKM B-1759</strain>
    </source>
</reference>
<name>T2GEZ4_MEGG1</name>
<keyword evidence="1" id="KW-0812">Transmembrane</keyword>
<dbReference type="Proteomes" id="UP000016587">
    <property type="component" value="Chromosome"/>
</dbReference>
<sequence>MRFFHKSCFDGFSGNALLQILLQLVHVHLLAGGFPLALHHHVICLALLALLRLCASFIAKEGQQ</sequence>
<dbReference type="EMBL" id="CP006585">
    <property type="protein sequence ID" value="AGW14863.1"/>
    <property type="molecule type" value="Genomic_DNA"/>
</dbReference>
<organism evidence="2 3">
    <name type="scientific">Megalodesulfovibrio gigas (strain ATCC 19364 / DSM 1382 / NCIMB 9332 / VKM B-1759)</name>
    <name type="common">Desulfovibrio gigas</name>
    <dbReference type="NCBI Taxonomy" id="1121448"/>
    <lineage>
        <taxon>Bacteria</taxon>
        <taxon>Pseudomonadati</taxon>
        <taxon>Thermodesulfobacteriota</taxon>
        <taxon>Desulfovibrionia</taxon>
        <taxon>Desulfovibrionales</taxon>
        <taxon>Desulfovibrionaceae</taxon>
        <taxon>Megalodesulfovibrio</taxon>
    </lineage>
</organism>
<protein>
    <submittedName>
        <fullName evidence="2">Uncharacterized protein</fullName>
    </submittedName>
</protein>
<dbReference type="HOGENOM" id="CLU_2860379_0_0_7"/>
<gene>
    <name evidence="2" type="ORF">DGI_3150</name>
</gene>
<evidence type="ECO:0000313" key="3">
    <source>
        <dbReference type="Proteomes" id="UP000016587"/>
    </source>
</evidence>
<evidence type="ECO:0000313" key="2">
    <source>
        <dbReference type="EMBL" id="AGW14863.1"/>
    </source>
</evidence>
<keyword evidence="1" id="KW-0472">Membrane</keyword>
<proteinExistence type="predicted"/>
<evidence type="ECO:0000256" key="1">
    <source>
        <dbReference type="SAM" id="Phobius"/>
    </source>
</evidence>
<reference evidence="3" key="2">
    <citation type="submission" date="2013-07" db="EMBL/GenBank/DDBJ databases">
        <authorList>
            <person name="Morais-Silva F.O."/>
            <person name="Rezende A.M."/>
            <person name="Pimentel C."/>
            <person name="Resende D.M."/>
            <person name="Santos C.I."/>
            <person name="Clemente C."/>
            <person name="de Oliveira L.M."/>
            <person name="da Silva S.M."/>
            <person name="Costa D.A."/>
            <person name="Varela-Raposo A."/>
            <person name="Horacio E.C.A."/>
            <person name="Matos M."/>
            <person name="Flores O."/>
            <person name="Ruiz J.C."/>
            <person name="Rodrigues-Pousada C."/>
        </authorList>
    </citation>
    <scope>NUCLEOTIDE SEQUENCE [LARGE SCALE GENOMIC DNA]</scope>
    <source>
        <strain evidence="3">ATCC 19364 / DSM 1382 / NCIMB 9332 / VKM B-1759</strain>
    </source>
</reference>
<dbReference type="KEGG" id="dgg:DGI_3150"/>
<accession>T2GEZ4</accession>
<keyword evidence="3" id="KW-1185">Reference proteome</keyword>
<keyword evidence="1" id="KW-1133">Transmembrane helix</keyword>
<dbReference type="AlphaFoldDB" id="T2GEZ4"/>